<dbReference type="GO" id="GO:0016020">
    <property type="term" value="C:membrane"/>
    <property type="evidence" value="ECO:0007669"/>
    <property type="project" value="UniProtKB-SubCell"/>
</dbReference>
<feature type="compositionally biased region" description="Basic and acidic residues" evidence="7">
    <location>
        <begin position="691"/>
        <end position="707"/>
    </location>
</feature>
<evidence type="ECO:0000256" key="2">
    <source>
        <dbReference type="ARBA" id="ARBA00008692"/>
    </source>
</evidence>
<feature type="transmembrane region" description="Helical" evidence="8">
    <location>
        <begin position="120"/>
        <end position="137"/>
    </location>
</feature>
<sequence>MRMEITYASPSFYDLPAAAASTMPSSMTGARPVRIIPLQHPTATSSSSSPSANVAFARWTEKLRRMTWLEWLEFFLPCLRWIRIYKWREYFQVDLMAGITVGVMLVPQSMSYAKLAGLEPIYGLYSGFVPIFVYAIFGSSRQLAVGPVALVSLLVSNVLSGITDSSGELYTELAILLSLMVGIMECIMGLLRLGWLIRFISHSVISGFTTASAIVIGLSQAKYFVGYDIDRSSKIIPVVKSIIDGADKFSWPPFVMGSIMLTILLVMKHLGKSRKYLRFLRAAGPLTAVVLGTLFAKVFHPPSISLVGDIPQGLPKFSVPKAFEYAKSLIPTAILITSVAILESVGIAKALAAKNGYELDSNQELFGLGVSNVLGSFFSAYPTTGSFSRSAVNHESGAKSGVSGLVSGIIMICALMFLTPVFEYIPQCTLAAIVISAVIGLVDYEEAIFLWRVDKKDFLLWTITSTTTLFLGIEIGVLVGVGVSLAFVIHESANPHIAVLGRLPGTTVYRNVKQYPEAYSYNGIVIVRVDAPIYFANTSFIKDRLREYEVHVDSSKNRGPEVERIYFVILEMAPVTYIDSSAVQALKDLYQEYKLRDIQIAISNPSPEVLLTFSKSGLVELIGKEWYFVRVHDAVQVCLQHVQSLKAGPDSSLTPLSSFEDKPSLFARLSKDRAEKFSVTDLESGNGRPPHPKDRDSQLEPLLPKER</sequence>
<dbReference type="Pfam" id="PF00916">
    <property type="entry name" value="Sulfate_transp"/>
    <property type="match status" value="1"/>
</dbReference>
<keyword evidence="4 8" id="KW-0812">Transmembrane</keyword>
<evidence type="ECO:0000256" key="8">
    <source>
        <dbReference type="SAM" id="Phobius"/>
    </source>
</evidence>
<feature type="transmembrane region" description="Helical" evidence="8">
    <location>
        <begin position="364"/>
        <end position="381"/>
    </location>
</feature>
<feature type="transmembrane region" description="Helical" evidence="8">
    <location>
        <begin position="203"/>
        <end position="225"/>
    </location>
</feature>
<evidence type="ECO:0000256" key="1">
    <source>
        <dbReference type="ARBA" id="ARBA00004141"/>
    </source>
</evidence>
<organism evidence="10 11">
    <name type="scientific">Vigna unguiculata</name>
    <name type="common">Cowpea</name>
    <dbReference type="NCBI Taxonomy" id="3917"/>
    <lineage>
        <taxon>Eukaryota</taxon>
        <taxon>Viridiplantae</taxon>
        <taxon>Streptophyta</taxon>
        <taxon>Embryophyta</taxon>
        <taxon>Tracheophyta</taxon>
        <taxon>Spermatophyta</taxon>
        <taxon>Magnoliopsida</taxon>
        <taxon>eudicotyledons</taxon>
        <taxon>Gunneridae</taxon>
        <taxon>Pentapetalae</taxon>
        <taxon>rosids</taxon>
        <taxon>fabids</taxon>
        <taxon>Fabales</taxon>
        <taxon>Fabaceae</taxon>
        <taxon>Papilionoideae</taxon>
        <taxon>50 kb inversion clade</taxon>
        <taxon>NPAAA clade</taxon>
        <taxon>indigoferoid/millettioid clade</taxon>
        <taxon>Phaseoleae</taxon>
        <taxon>Vigna</taxon>
    </lineage>
</organism>
<reference evidence="10 11" key="1">
    <citation type="submission" date="2019-04" db="EMBL/GenBank/DDBJ databases">
        <title>An improved genome assembly and genetic linkage map for asparagus bean, Vigna unguiculata ssp. sesquipedialis.</title>
        <authorList>
            <person name="Xia Q."/>
            <person name="Zhang R."/>
            <person name="Dong Y."/>
        </authorList>
    </citation>
    <scope>NUCLEOTIDE SEQUENCE [LARGE SCALE GENOMIC DNA]</scope>
    <source>
        <tissue evidence="10">Leaf</tissue>
    </source>
</reference>
<gene>
    <name evidence="10" type="ORF">DEO72_LG10g4093</name>
</gene>
<evidence type="ECO:0000256" key="6">
    <source>
        <dbReference type="ARBA" id="ARBA00023136"/>
    </source>
</evidence>
<dbReference type="PANTHER" id="PTHR11814">
    <property type="entry name" value="SULFATE TRANSPORTER"/>
    <property type="match status" value="1"/>
</dbReference>
<feature type="region of interest" description="Disordered" evidence="7">
    <location>
        <begin position="677"/>
        <end position="707"/>
    </location>
</feature>
<dbReference type="Gene3D" id="3.30.750.24">
    <property type="entry name" value="STAS domain"/>
    <property type="match status" value="1"/>
</dbReference>
<dbReference type="AlphaFoldDB" id="A0A4D6NG51"/>
<dbReference type="NCBIfam" id="TIGR00815">
    <property type="entry name" value="sulP"/>
    <property type="match status" value="1"/>
</dbReference>
<keyword evidence="5 8" id="KW-1133">Transmembrane helix</keyword>
<keyword evidence="3" id="KW-0813">Transport</keyword>
<proteinExistence type="inferred from homology"/>
<evidence type="ECO:0000313" key="10">
    <source>
        <dbReference type="EMBL" id="QCE12843.1"/>
    </source>
</evidence>
<dbReference type="CDD" id="cd07042">
    <property type="entry name" value="STAS_SulP_like_sulfate_transporter"/>
    <property type="match status" value="1"/>
</dbReference>
<keyword evidence="6 8" id="KW-0472">Membrane</keyword>
<evidence type="ECO:0000256" key="5">
    <source>
        <dbReference type="ARBA" id="ARBA00022989"/>
    </source>
</evidence>
<evidence type="ECO:0000259" key="9">
    <source>
        <dbReference type="PROSITE" id="PS50801"/>
    </source>
</evidence>
<feature type="transmembrane region" description="Helical" evidence="8">
    <location>
        <begin position="144"/>
        <end position="163"/>
    </location>
</feature>
<evidence type="ECO:0000256" key="7">
    <source>
        <dbReference type="SAM" id="MobiDB-lite"/>
    </source>
</evidence>
<feature type="transmembrane region" description="Helical" evidence="8">
    <location>
        <begin position="279"/>
        <end position="299"/>
    </location>
</feature>
<dbReference type="InterPro" id="IPR018045">
    <property type="entry name" value="S04_transporter_CS"/>
</dbReference>
<accession>A0A4D6NG51</accession>
<comment type="subcellular location">
    <subcellularLocation>
        <location evidence="1">Membrane</location>
        <topology evidence="1">Multi-pass membrane protein</topology>
    </subcellularLocation>
</comment>
<evidence type="ECO:0000256" key="3">
    <source>
        <dbReference type="ARBA" id="ARBA00022448"/>
    </source>
</evidence>
<evidence type="ECO:0000313" key="11">
    <source>
        <dbReference type="Proteomes" id="UP000501690"/>
    </source>
</evidence>
<evidence type="ECO:0000256" key="4">
    <source>
        <dbReference type="ARBA" id="ARBA00022692"/>
    </source>
</evidence>
<dbReference type="InterPro" id="IPR001902">
    <property type="entry name" value="SLC26A/SulP_fam"/>
</dbReference>
<dbReference type="InterPro" id="IPR011547">
    <property type="entry name" value="SLC26A/SulP_dom"/>
</dbReference>
<comment type="similarity">
    <text evidence="2">Belongs to the SLC26A/SulP transporter (TC 2.A.53) family.</text>
</comment>
<dbReference type="Gramene" id="Vigun05g016900.2.v1.2">
    <property type="protein sequence ID" value="Vigun05g016900.2.v1.2"/>
    <property type="gene ID" value="Vigun05g016900.v1.2"/>
</dbReference>
<dbReference type="InterPro" id="IPR036513">
    <property type="entry name" value="STAS_dom_sf"/>
</dbReference>
<feature type="transmembrane region" description="Helical" evidence="8">
    <location>
        <begin position="90"/>
        <end position="108"/>
    </location>
</feature>
<dbReference type="InterPro" id="IPR002645">
    <property type="entry name" value="STAS_dom"/>
</dbReference>
<dbReference type="GO" id="GO:0008271">
    <property type="term" value="F:secondary active sulfate transmembrane transporter activity"/>
    <property type="evidence" value="ECO:0007669"/>
    <property type="project" value="InterPro"/>
</dbReference>
<feature type="domain" description="STAS" evidence="9">
    <location>
        <begin position="514"/>
        <end position="638"/>
    </location>
</feature>
<dbReference type="PROSITE" id="PS01130">
    <property type="entry name" value="SLC26A"/>
    <property type="match status" value="1"/>
</dbReference>
<dbReference type="EMBL" id="CP039354">
    <property type="protein sequence ID" value="QCE12843.1"/>
    <property type="molecule type" value="Genomic_DNA"/>
</dbReference>
<dbReference type="PROSITE" id="PS50801">
    <property type="entry name" value="STAS"/>
    <property type="match status" value="1"/>
</dbReference>
<keyword evidence="11" id="KW-1185">Reference proteome</keyword>
<feature type="transmembrane region" description="Helical" evidence="8">
    <location>
        <begin position="401"/>
        <end position="418"/>
    </location>
</feature>
<feature type="transmembrane region" description="Helical" evidence="8">
    <location>
        <begin position="458"/>
        <end position="489"/>
    </location>
</feature>
<feature type="transmembrane region" description="Helical" evidence="8">
    <location>
        <begin position="329"/>
        <end position="352"/>
    </location>
</feature>
<feature type="transmembrane region" description="Helical" evidence="8">
    <location>
        <begin position="430"/>
        <end position="452"/>
    </location>
</feature>
<dbReference type="SUPFAM" id="SSF52091">
    <property type="entry name" value="SpoIIaa-like"/>
    <property type="match status" value="1"/>
</dbReference>
<dbReference type="Gramene" id="Vigun05g016900.1.v1.2">
    <property type="protein sequence ID" value="Vigun05g016900.1.v1.2"/>
    <property type="gene ID" value="Vigun05g016900.v1.2"/>
</dbReference>
<dbReference type="OrthoDB" id="288203at2759"/>
<dbReference type="FunFam" id="3.30.750.24:FF:000002">
    <property type="entry name" value="Sulfate transporter 31"/>
    <property type="match status" value="1"/>
</dbReference>
<feature type="transmembrane region" description="Helical" evidence="8">
    <location>
        <begin position="249"/>
        <end position="267"/>
    </location>
</feature>
<dbReference type="Pfam" id="PF01740">
    <property type="entry name" value="STAS"/>
    <property type="match status" value="1"/>
</dbReference>
<name>A0A4D6NG51_VIGUN</name>
<dbReference type="Proteomes" id="UP000501690">
    <property type="component" value="Linkage Group LG10"/>
</dbReference>
<feature type="transmembrane region" description="Helical" evidence="8">
    <location>
        <begin position="169"/>
        <end position="191"/>
    </location>
</feature>
<protein>
    <submittedName>
        <fullName evidence="10">Solute carrier family 26</fullName>
    </submittedName>
</protein>